<comment type="caution">
    <text evidence="1">The sequence shown here is derived from an EMBL/GenBank/DDBJ whole genome shotgun (WGS) entry which is preliminary data.</text>
</comment>
<reference evidence="1 2" key="1">
    <citation type="submission" date="2016-04" db="EMBL/GenBank/DDBJ databases">
        <title>The genome of Intoshia linei affirms orthonectids as highly simplified spiralians.</title>
        <authorList>
            <person name="Mikhailov K.V."/>
            <person name="Slusarev G.S."/>
            <person name="Nikitin M.A."/>
            <person name="Logacheva M.D."/>
            <person name="Penin A."/>
            <person name="Aleoshin V."/>
            <person name="Panchin Y.V."/>
        </authorList>
    </citation>
    <scope>NUCLEOTIDE SEQUENCE [LARGE SCALE GENOMIC DNA]</scope>
    <source>
        <strain evidence="1">Intl2013</strain>
        <tissue evidence="1">Whole animal</tissue>
    </source>
</reference>
<dbReference type="OrthoDB" id="294251at2759"/>
<dbReference type="Proteomes" id="UP000078046">
    <property type="component" value="Unassembled WGS sequence"/>
</dbReference>
<gene>
    <name evidence="1" type="ORF">A3Q56_05723</name>
</gene>
<name>A0A177AWZ3_9BILA</name>
<protein>
    <submittedName>
        <fullName evidence="1">Uncharacterized protein</fullName>
    </submittedName>
</protein>
<keyword evidence="2" id="KW-1185">Reference proteome</keyword>
<evidence type="ECO:0000313" key="1">
    <source>
        <dbReference type="EMBL" id="OAF66548.1"/>
    </source>
</evidence>
<organism evidence="1 2">
    <name type="scientific">Intoshia linei</name>
    <dbReference type="NCBI Taxonomy" id="1819745"/>
    <lineage>
        <taxon>Eukaryota</taxon>
        <taxon>Metazoa</taxon>
        <taxon>Spiralia</taxon>
        <taxon>Lophotrochozoa</taxon>
        <taxon>Mesozoa</taxon>
        <taxon>Orthonectida</taxon>
        <taxon>Rhopaluridae</taxon>
        <taxon>Intoshia</taxon>
    </lineage>
</organism>
<dbReference type="AlphaFoldDB" id="A0A177AWZ3"/>
<dbReference type="EMBL" id="LWCA01000897">
    <property type="protein sequence ID" value="OAF66548.1"/>
    <property type="molecule type" value="Genomic_DNA"/>
</dbReference>
<proteinExistence type="predicted"/>
<sequence>MTPTEIVEFYNIIGLFHEGKYTSEMIEEIKRNGFSTNTSIENVETLADSKISITSRRAKKWLSMLKTWSTLDTFLKLKYRIFKDIPISMRS</sequence>
<accession>A0A177AWZ3</accession>
<evidence type="ECO:0000313" key="2">
    <source>
        <dbReference type="Proteomes" id="UP000078046"/>
    </source>
</evidence>